<dbReference type="NCBIfam" id="TIGR00229">
    <property type="entry name" value="sensory_box"/>
    <property type="match status" value="1"/>
</dbReference>
<dbReference type="Gene3D" id="3.40.50.300">
    <property type="entry name" value="P-loop containing nucleotide triphosphate hydrolases"/>
    <property type="match status" value="1"/>
</dbReference>
<dbReference type="InterPro" id="IPR003018">
    <property type="entry name" value="GAF"/>
</dbReference>
<dbReference type="InterPro" id="IPR000700">
    <property type="entry name" value="PAS-assoc_C"/>
</dbReference>
<dbReference type="PROSITE" id="PS50113">
    <property type="entry name" value="PAC"/>
    <property type="match status" value="1"/>
</dbReference>
<dbReference type="Gene3D" id="3.30.450.40">
    <property type="match status" value="1"/>
</dbReference>
<dbReference type="InterPro" id="IPR011712">
    <property type="entry name" value="Sig_transdc_His_kin_sub3_dim/P"/>
</dbReference>
<dbReference type="RefSeq" id="WP_413264431.1">
    <property type="nucleotide sequence ID" value="NZ_JBHFNR010000131.1"/>
</dbReference>
<evidence type="ECO:0000313" key="4">
    <source>
        <dbReference type="Proteomes" id="UP001576784"/>
    </source>
</evidence>
<dbReference type="SUPFAM" id="SSF55781">
    <property type="entry name" value="GAF domain-like"/>
    <property type="match status" value="1"/>
</dbReference>
<dbReference type="InterPro" id="IPR000719">
    <property type="entry name" value="Prot_kinase_dom"/>
</dbReference>
<reference evidence="3 4" key="1">
    <citation type="submission" date="2024-09" db="EMBL/GenBank/DDBJ databases">
        <title>Floridaenema gen nov. (Aerosakkonemataceae, Aerosakkonematales ord. nov., Cyanobacteria) from benthic tropical and subtropical fresh waters, with the description of four new species.</title>
        <authorList>
            <person name="Moretto J.A."/>
            <person name="Berthold D.E."/>
            <person name="Lefler F.W."/>
            <person name="Huang I.-S."/>
            <person name="Laughinghouse H. IV."/>
        </authorList>
    </citation>
    <scope>NUCLEOTIDE SEQUENCE [LARGE SCALE GENOMIC DNA]</scope>
    <source>
        <strain evidence="3 4">BLCC-F50</strain>
    </source>
</reference>
<sequence>MISLADISVKEKIYESSNSLIYRGIKNQNNLPVILKVLKQDYPTAIELTRYKQEYEITRSLNITGVIQAYSLLNHQRTLAIILEDFGGESLEHWIKELPEKYSPMTLREFLHLAIQITEIIGKIHAANVVHKDINPSNIVMNIETGVIKIIDFGISTRFSYTSPAFQNPNILEGTLAYLSPEQTGRMNRFLDYRTDFYSLGVTFYTLLTGKLPFTTKDVLELVHCHIAKQPVSPHLINSRIPPVVANIVMKLIAKSAEDRYQSAWGIKADLETCFYELEKLGEIPEFQLGTHDISDKFQIPQKLYGRETEVVALIAAFEEINDRLEINRRDNRNQSKLMLIRGYSGIGKSALAQEIYKPITQKKGYYISGKFEQFQRNIPYSALVHAFQSFVRQLLTETEEQLQQWKDNLLTTLGVNGQLVIDVIPEIELIIGKQLPVVEVGLTESQNRFNLVWQNFIRVICSSDRPLVIFLDDLQWVDSASLKLIELIITDGDMRSLFIIGAYRDNEVNSTHALMMMLETLKNEHGIVANQINLKPLELSAIAQLIADTLHANLDSITTLAELVLQKTGGNPFFVNEFLKTLYAEQLITFDTEHICWQWDINQINAKEITENVVELMIDKLKKLPESTQKILQLAACIGSDFDLNTLSIVCENSPTEIYYDLIAAVQFGLIVPISELDENLLIQDYKFLHDRVQQAAYSLIDDEQKQVLNLQIGRNLLEKIPSEKLSEKLFEIVDHFNLGCELVSEQSERENIAKLNLMAGRKAKAAIAFSAAFNYLTTGIKLLSNNCWQSQYNLALALHEEVAEVAYLCSEFEQTKQLVDVVLQQANSTLDTIKAYEIKLKTLIAQFKQLETLKLGLEVLEKLGINLPESPNQLDIEQALSRTKTLLNNRSFEALLDLPIMTDVRSLACIRILTSILPAAYGAMPNLMILIVCEQVNLSIQYGNAPLSAYAYINYGSILNKLFYDIGGLCQLGTVALSLIENFDSKEIKGKTLFAVSLFGVYGKYHLKKSLLLLQEAYANCIEAGELEYAAYAAYIYGVYAYPSGRELKQLEREIAAYTNAIARLNQVTVLQSSQIVWQVVLNLIEEVENPDDLKGKALNEDEYLKVMNSPNNRSGFYGLYLHKLILSYLFGDYAKAFKFSPQVEQNLNSATGSFIVELFYFYDSLVRLAVYSSVPQSEQEQLLNKVATYEEILQKWVNHAPMNFQHKVDLIAAEKARVLGQILEAENYYERAIKGAKNHDYIQEEALAYELAAKFYLARGMEKFAQTYLREAHYCYERWGAIAKVKALETQYPEFFSQNTVTTVKTLTTTTSSSKPGTVLDLAAVIKASQAISSEIVLDRLLTSLMKILIENAGAQTGFLILDNDGKWVIEALCEVSNLDTTKVSKIEVLKSVTIDNHLPASIINYVVRTKESVVLNDASHDATFADDPYIKTHKSKSILCTPLINQGQLTGIVYLENSLTTGAFTANRLEVIQLLSGQAAIAITNAKLYAEVQARENQLSQFVNAIPVGVTVVNPKREICYVNQKTYELCGIDSIPENISQEILKQVRVYQAGTDQIYPAEQLPIVRSLAGETITTNDVEFRLPDRTVSLEVTSTPIFDEAGKIIYAIAAFQDITQRKQAENILADYNRVLEQQVTERTFRLREVSDQLLAQNTQLANEIEERKRVEAALLQKEAINRAIISTIPDLLIWMDREGNYLGFFNHGDFKVYNPEHERVGANIYDVLPPEVAQERMEYVQIALETGELLVFENQITVDGVVHYQETRIAANGDNEVLIIVRDFDARKQAEQASILEERNRMAREIHDTLAQAFTGIIVHLEAAAIKTIEDPTTAQQCIQTGSELARFGLSEARRSVQALRPQMLADGDLYSAINRIATQLFSYTRTQITCELIGEKFPLPIEVENNFLRIGQEALTNAAKYAKATEIQINLVYEQTQCILRIKDNGQGFKIKNLSVGGGFGLLGMTERAERIGAHLSIQSAIGEGTEIVVSINQE</sequence>
<dbReference type="InterPro" id="IPR013656">
    <property type="entry name" value="PAS_4"/>
</dbReference>
<dbReference type="Gene3D" id="1.20.5.1930">
    <property type="match status" value="1"/>
</dbReference>
<dbReference type="InterPro" id="IPR029016">
    <property type="entry name" value="GAF-like_dom_sf"/>
</dbReference>
<dbReference type="Proteomes" id="UP001576784">
    <property type="component" value="Unassembled WGS sequence"/>
</dbReference>
<proteinExistence type="predicted"/>
<feature type="domain" description="Protein kinase" evidence="1">
    <location>
        <begin position="7"/>
        <end position="275"/>
    </location>
</feature>
<dbReference type="SMART" id="SM00065">
    <property type="entry name" value="GAF"/>
    <property type="match status" value="1"/>
</dbReference>
<dbReference type="PROSITE" id="PS50011">
    <property type="entry name" value="PROTEIN_KINASE_DOM"/>
    <property type="match status" value="1"/>
</dbReference>
<protein>
    <submittedName>
        <fullName evidence="3">AAA family ATPase</fullName>
    </submittedName>
</protein>
<dbReference type="InterPro" id="IPR053159">
    <property type="entry name" value="Hybrid_Histidine_Kinase"/>
</dbReference>
<dbReference type="Pfam" id="PF00069">
    <property type="entry name" value="Pkinase"/>
    <property type="match status" value="1"/>
</dbReference>
<dbReference type="SUPFAM" id="SSF52540">
    <property type="entry name" value="P-loop containing nucleoside triphosphate hydrolases"/>
    <property type="match status" value="1"/>
</dbReference>
<dbReference type="PANTHER" id="PTHR43642">
    <property type="entry name" value="HYBRID SIGNAL TRANSDUCTION HISTIDINE KINASE G"/>
    <property type="match status" value="1"/>
</dbReference>
<dbReference type="Pfam" id="PF13191">
    <property type="entry name" value="AAA_16"/>
    <property type="match status" value="1"/>
</dbReference>
<dbReference type="PANTHER" id="PTHR43642:SF1">
    <property type="entry name" value="HYBRID SIGNAL TRANSDUCTION HISTIDINE KINASE G"/>
    <property type="match status" value="1"/>
</dbReference>
<dbReference type="InterPro" id="IPR036890">
    <property type="entry name" value="HATPase_C_sf"/>
</dbReference>
<comment type="caution">
    <text evidence="3">The sequence shown here is derived from an EMBL/GenBank/DDBJ whole genome shotgun (WGS) entry which is preliminary data.</text>
</comment>
<dbReference type="SUPFAM" id="SSF56112">
    <property type="entry name" value="Protein kinase-like (PK-like)"/>
    <property type="match status" value="1"/>
</dbReference>
<keyword evidence="4" id="KW-1185">Reference proteome</keyword>
<dbReference type="CDD" id="cd00130">
    <property type="entry name" value="PAS"/>
    <property type="match status" value="1"/>
</dbReference>
<organism evidence="3 4">
    <name type="scientific">Floridaenema flaviceps BLCC-F50</name>
    <dbReference type="NCBI Taxonomy" id="3153642"/>
    <lineage>
        <taxon>Bacteria</taxon>
        <taxon>Bacillati</taxon>
        <taxon>Cyanobacteriota</taxon>
        <taxon>Cyanophyceae</taxon>
        <taxon>Oscillatoriophycideae</taxon>
        <taxon>Aerosakkonematales</taxon>
        <taxon>Aerosakkonemataceae</taxon>
        <taxon>Floridanema</taxon>
        <taxon>Floridanema flaviceps</taxon>
    </lineage>
</organism>
<name>A0ABV4XSX8_9CYAN</name>
<dbReference type="InterPro" id="IPR001610">
    <property type="entry name" value="PAC"/>
</dbReference>
<evidence type="ECO:0000259" key="1">
    <source>
        <dbReference type="PROSITE" id="PS50011"/>
    </source>
</evidence>
<dbReference type="InterPro" id="IPR041664">
    <property type="entry name" value="AAA_16"/>
</dbReference>
<dbReference type="SMART" id="SM00387">
    <property type="entry name" value="HATPase_c"/>
    <property type="match status" value="1"/>
</dbReference>
<dbReference type="Gene3D" id="3.30.565.10">
    <property type="entry name" value="Histidine kinase-like ATPase, C-terminal domain"/>
    <property type="match status" value="1"/>
</dbReference>
<dbReference type="SUPFAM" id="SSF55785">
    <property type="entry name" value="PYP-like sensor domain (PAS domain)"/>
    <property type="match status" value="2"/>
</dbReference>
<dbReference type="SMART" id="SM00086">
    <property type="entry name" value="PAC"/>
    <property type="match status" value="1"/>
</dbReference>
<dbReference type="Gene3D" id="3.30.450.20">
    <property type="entry name" value="PAS domain"/>
    <property type="match status" value="2"/>
</dbReference>
<evidence type="ECO:0000259" key="2">
    <source>
        <dbReference type="PROSITE" id="PS50113"/>
    </source>
</evidence>
<evidence type="ECO:0000313" key="3">
    <source>
        <dbReference type="EMBL" id="MFB2894787.1"/>
    </source>
</evidence>
<dbReference type="InterPro" id="IPR035965">
    <property type="entry name" value="PAS-like_dom_sf"/>
</dbReference>
<dbReference type="InterPro" id="IPR027417">
    <property type="entry name" value="P-loop_NTPase"/>
</dbReference>
<dbReference type="InterPro" id="IPR011009">
    <property type="entry name" value="Kinase-like_dom_sf"/>
</dbReference>
<dbReference type="Pfam" id="PF02518">
    <property type="entry name" value="HATPase_c"/>
    <property type="match status" value="1"/>
</dbReference>
<dbReference type="EMBL" id="JBHFNR010000131">
    <property type="protein sequence ID" value="MFB2894787.1"/>
    <property type="molecule type" value="Genomic_DNA"/>
</dbReference>
<dbReference type="CDD" id="cd16917">
    <property type="entry name" value="HATPase_UhpB-NarQ-NarX-like"/>
    <property type="match status" value="1"/>
</dbReference>
<dbReference type="Pfam" id="PF08448">
    <property type="entry name" value="PAS_4"/>
    <property type="match status" value="1"/>
</dbReference>
<feature type="domain" description="PAC" evidence="2">
    <location>
        <begin position="1576"/>
        <end position="1630"/>
    </location>
</feature>
<dbReference type="Pfam" id="PF07730">
    <property type="entry name" value="HisKA_3"/>
    <property type="match status" value="1"/>
</dbReference>
<dbReference type="SUPFAM" id="SSF55874">
    <property type="entry name" value="ATPase domain of HSP90 chaperone/DNA topoisomerase II/histidine kinase"/>
    <property type="match status" value="1"/>
</dbReference>
<gene>
    <name evidence="3" type="ORF">ACE1CI_17900</name>
</gene>
<dbReference type="Gene3D" id="1.10.510.10">
    <property type="entry name" value="Transferase(Phosphotransferase) domain 1"/>
    <property type="match status" value="1"/>
</dbReference>
<dbReference type="InterPro" id="IPR000014">
    <property type="entry name" value="PAS"/>
</dbReference>
<dbReference type="InterPro" id="IPR003594">
    <property type="entry name" value="HATPase_dom"/>
</dbReference>
<dbReference type="Pfam" id="PF01590">
    <property type="entry name" value="GAF"/>
    <property type="match status" value="1"/>
</dbReference>
<dbReference type="CDD" id="cd14014">
    <property type="entry name" value="STKc_PknB_like"/>
    <property type="match status" value="1"/>
</dbReference>
<accession>A0ABV4XSX8</accession>